<name>A0A242K6V7_9ENTE</name>
<dbReference type="Proteomes" id="UP000195141">
    <property type="component" value="Chromosome"/>
</dbReference>
<protein>
    <submittedName>
        <fullName evidence="4">GIY-YIG nuclease superfamily protein</fullName>
    </submittedName>
</protein>
<dbReference type="PROSITE" id="PS50164">
    <property type="entry name" value="GIY_YIG"/>
    <property type="match status" value="1"/>
</dbReference>
<dbReference type="Gene3D" id="3.40.1440.10">
    <property type="entry name" value="GIY-YIG endonuclease"/>
    <property type="match status" value="1"/>
</dbReference>
<dbReference type="InterPro" id="IPR000305">
    <property type="entry name" value="GIY-YIG_endonuc"/>
</dbReference>
<dbReference type="CDD" id="cd04301">
    <property type="entry name" value="NAT_SF"/>
    <property type="match status" value="1"/>
</dbReference>
<dbReference type="Pfam" id="PF00583">
    <property type="entry name" value="Acetyltransf_1"/>
    <property type="match status" value="1"/>
</dbReference>
<proteinExistence type="inferred from homology"/>
<dbReference type="InterPro" id="IPR016181">
    <property type="entry name" value="Acyl_CoA_acyltransferase"/>
</dbReference>
<reference evidence="5" key="2">
    <citation type="submission" date="2017-05" db="EMBL/GenBank/DDBJ databases">
        <authorList>
            <consortium name="The Broad Institute Genomics Platform"/>
            <consortium name="The Broad Institute Genomic Center for Infectious Diseases"/>
            <person name="Earl A."/>
            <person name="Manson A."/>
            <person name="Schwartman J."/>
            <person name="Gilmore M."/>
            <person name="Abouelleil A."/>
            <person name="Cao P."/>
            <person name="Chapman S."/>
            <person name="Cusick C."/>
            <person name="Shea T."/>
            <person name="Young S."/>
            <person name="Neafsey D."/>
            <person name="Nusbaum C."/>
            <person name="Birren B."/>
        </authorList>
    </citation>
    <scope>NUCLEOTIDE SEQUENCE</scope>
    <source>
        <strain evidence="5">9E7_DIV0242</strain>
    </source>
</reference>
<reference evidence="4" key="1">
    <citation type="submission" date="2017-05" db="EMBL/GenBank/DDBJ databases">
        <title>The Genome Sequence of Enterococcus sp. 9E7_DIV0242.</title>
        <authorList>
            <consortium name="The Broad Institute Genomics Platform"/>
            <consortium name="The Broad Institute Genomic Center for Infectious Diseases"/>
            <person name="Earl A."/>
            <person name="Manson A."/>
            <person name="Schwartman J."/>
            <person name="Gilmore M."/>
            <person name="Abouelleil A."/>
            <person name="Cao P."/>
            <person name="Chapman S."/>
            <person name="Cusick C."/>
            <person name="Shea T."/>
            <person name="Young S."/>
            <person name="Neafsey D."/>
            <person name="Nusbaum C."/>
            <person name="Birren B."/>
        </authorList>
    </citation>
    <scope>NUCLEOTIDE SEQUENCE [LARGE SCALE GENOMIC DNA]</scope>
    <source>
        <strain evidence="4">9E7_DIV0242</strain>
    </source>
</reference>
<dbReference type="PANTHER" id="PTHR34477">
    <property type="entry name" value="UPF0213 PROTEIN YHBQ"/>
    <property type="match status" value="1"/>
</dbReference>
<dbReference type="Pfam" id="PF01541">
    <property type="entry name" value="GIY-YIG"/>
    <property type="match status" value="1"/>
</dbReference>
<dbReference type="EMBL" id="NGMM01000003">
    <property type="protein sequence ID" value="OTP15843.1"/>
    <property type="molecule type" value="Genomic_DNA"/>
</dbReference>
<feature type="domain" description="N-acetyltransferase" evidence="3">
    <location>
        <begin position="89"/>
        <end position="244"/>
    </location>
</feature>
<dbReference type="InterPro" id="IPR000182">
    <property type="entry name" value="GNAT_dom"/>
</dbReference>
<dbReference type="AlphaFoldDB" id="A0A242K6V7"/>
<reference evidence="5" key="3">
    <citation type="submission" date="2024-03" db="EMBL/GenBank/DDBJ databases">
        <title>The Genome Sequence of Enterococcus sp. DIV0242b.</title>
        <authorList>
            <consortium name="The Broad Institute Genomics Platform"/>
            <consortium name="The Broad Institute Microbial Omics Core"/>
            <consortium name="The Broad Institute Genomic Center for Infectious Diseases"/>
            <person name="Earl A."/>
            <person name="Manson A."/>
            <person name="Gilmore M."/>
            <person name="Schwartman J."/>
            <person name="Shea T."/>
            <person name="Abouelleil A."/>
            <person name="Cao P."/>
            <person name="Chapman S."/>
            <person name="Cusick C."/>
            <person name="Young S."/>
            <person name="Neafsey D."/>
            <person name="Nusbaum C."/>
            <person name="Birren B."/>
        </authorList>
    </citation>
    <scope>NUCLEOTIDE SEQUENCE</scope>
    <source>
        <strain evidence="5">9E7_DIV0242</strain>
    </source>
</reference>
<dbReference type="SUPFAM" id="SSF55729">
    <property type="entry name" value="Acyl-CoA N-acyltransferases (Nat)"/>
    <property type="match status" value="1"/>
</dbReference>
<dbReference type="SUPFAM" id="SSF82771">
    <property type="entry name" value="GIY-YIG endonuclease"/>
    <property type="match status" value="1"/>
</dbReference>
<evidence type="ECO:0000259" key="3">
    <source>
        <dbReference type="PROSITE" id="PS51186"/>
    </source>
</evidence>
<dbReference type="PANTHER" id="PTHR34477:SF1">
    <property type="entry name" value="UPF0213 PROTEIN YHBQ"/>
    <property type="match status" value="1"/>
</dbReference>
<evidence type="ECO:0000313" key="4">
    <source>
        <dbReference type="EMBL" id="OTP15843.1"/>
    </source>
</evidence>
<dbReference type="EMBL" id="CP147247">
    <property type="protein sequence ID" value="WYJ92157.1"/>
    <property type="molecule type" value="Genomic_DNA"/>
</dbReference>
<comment type="similarity">
    <text evidence="1">Belongs to the UPF0213 family.</text>
</comment>
<feature type="domain" description="GIY-YIG" evidence="2">
    <location>
        <begin position="3"/>
        <end position="80"/>
    </location>
</feature>
<sequence>MESKHYFYVLRCHDGSFYGGYTTDPTRRIKEHNSGTGAKYTRPASRRPVLMIHLEAFSTRPEATKAEYQFKKLPRKRKERYLETAKTACTIRAFEESDSLAISKIIRRNFLEINSIDYPLPQMTALADQYTPDILIEQSKHAHMYTAEIGDRIVGTATICPYYGSSTEYIILCFFVLPDYQRKGIGQQLMRTLEQDSFYTGAKRIEVPSSRTAVAFYEKFGFTIKNIAEPEDEQGYIRLEKQPDSSTEM</sequence>
<accession>A0A242K6V7</accession>
<dbReference type="CDD" id="cd10456">
    <property type="entry name" value="GIY-YIG_UPF0213"/>
    <property type="match status" value="1"/>
</dbReference>
<keyword evidence="6" id="KW-1185">Reference proteome</keyword>
<evidence type="ECO:0000313" key="6">
    <source>
        <dbReference type="Proteomes" id="UP000195141"/>
    </source>
</evidence>
<dbReference type="Gene3D" id="3.40.630.30">
    <property type="match status" value="1"/>
</dbReference>
<evidence type="ECO:0000313" key="5">
    <source>
        <dbReference type="EMBL" id="WYJ92157.1"/>
    </source>
</evidence>
<gene>
    <name evidence="4" type="ORF">A5888_002057</name>
    <name evidence="5" type="ORF">A5888_003930</name>
</gene>
<dbReference type="GO" id="GO:0016747">
    <property type="term" value="F:acyltransferase activity, transferring groups other than amino-acyl groups"/>
    <property type="evidence" value="ECO:0007669"/>
    <property type="project" value="InterPro"/>
</dbReference>
<evidence type="ECO:0000259" key="2">
    <source>
        <dbReference type="PROSITE" id="PS50164"/>
    </source>
</evidence>
<dbReference type="PROSITE" id="PS51186">
    <property type="entry name" value="GNAT"/>
    <property type="match status" value="1"/>
</dbReference>
<dbReference type="SMART" id="SM00465">
    <property type="entry name" value="GIYc"/>
    <property type="match status" value="1"/>
</dbReference>
<organism evidence="4">
    <name type="scientific">Candidatus Enterococcus clewellii</name>
    <dbReference type="NCBI Taxonomy" id="1834193"/>
    <lineage>
        <taxon>Bacteria</taxon>
        <taxon>Bacillati</taxon>
        <taxon>Bacillota</taxon>
        <taxon>Bacilli</taxon>
        <taxon>Lactobacillales</taxon>
        <taxon>Enterococcaceae</taxon>
        <taxon>Enterococcus</taxon>
    </lineage>
</organism>
<evidence type="ECO:0000256" key="1">
    <source>
        <dbReference type="ARBA" id="ARBA00007435"/>
    </source>
</evidence>
<dbReference type="InterPro" id="IPR050190">
    <property type="entry name" value="UPF0213_domain"/>
</dbReference>
<dbReference type="OrthoDB" id="9800797at2"/>
<dbReference type="InterPro" id="IPR035901">
    <property type="entry name" value="GIY-YIG_endonuc_sf"/>
</dbReference>